<comment type="caution">
    <text evidence="1">The sequence shown here is derived from an EMBL/GenBank/DDBJ whole genome shotgun (WGS) entry which is preliminary data.</text>
</comment>
<accession>A0A9K3IUP9</accession>
<protein>
    <submittedName>
        <fullName evidence="1">Papain-like cysteine peptidase superfamily</fullName>
    </submittedName>
</protein>
<dbReference type="SUPFAM" id="SSF54001">
    <property type="entry name" value="Cysteine proteinases"/>
    <property type="match status" value="1"/>
</dbReference>
<name>A0A9K3IUP9_HELAN</name>
<proteinExistence type="predicted"/>
<dbReference type="AlphaFoldDB" id="A0A9K3IUP9"/>
<organism evidence="1 2">
    <name type="scientific">Helianthus annuus</name>
    <name type="common">Common sunflower</name>
    <dbReference type="NCBI Taxonomy" id="4232"/>
    <lineage>
        <taxon>Eukaryota</taxon>
        <taxon>Viridiplantae</taxon>
        <taxon>Streptophyta</taxon>
        <taxon>Embryophyta</taxon>
        <taxon>Tracheophyta</taxon>
        <taxon>Spermatophyta</taxon>
        <taxon>Magnoliopsida</taxon>
        <taxon>eudicotyledons</taxon>
        <taxon>Gunneridae</taxon>
        <taxon>Pentapetalae</taxon>
        <taxon>asterids</taxon>
        <taxon>campanulids</taxon>
        <taxon>Asterales</taxon>
        <taxon>Asteraceae</taxon>
        <taxon>Asteroideae</taxon>
        <taxon>Heliantheae alliance</taxon>
        <taxon>Heliantheae</taxon>
        <taxon>Helianthus</taxon>
    </lineage>
</organism>
<dbReference type="Gramene" id="mRNA:HanXRQr2_Chr06g0271661">
    <property type="protein sequence ID" value="mRNA:HanXRQr2_Chr06g0271661"/>
    <property type="gene ID" value="HanXRQr2_Chr06g0271661"/>
</dbReference>
<reference evidence="1" key="1">
    <citation type="journal article" date="2017" name="Nature">
        <title>The sunflower genome provides insights into oil metabolism, flowering and Asterid evolution.</title>
        <authorList>
            <person name="Badouin H."/>
            <person name="Gouzy J."/>
            <person name="Grassa C.J."/>
            <person name="Murat F."/>
            <person name="Staton S.E."/>
            <person name="Cottret L."/>
            <person name="Lelandais-Briere C."/>
            <person name="Owens G.L."/>
            <person name="Carrere S."/>
            <person name="Mayjonade B."/>
            <person name="Legrand L."/>
            <person name="Gill N."/>
            <person name="Kane N.C."/>
            <person name="Bowers J.E."/>
            <person name="Hubner S."/>
            <person name="Bellec A."/>
            <person name="Berard A."/>
            <person name="Berges H."/>
            <person name="Blanchet N."/>
            <person name="Boniface M.C."/>
            <person name="Brunel D."/>
            <person name="Catrice O."/>
            <person name="Chaidir N."/>
            <person name="Claudel C."/>
            <person name="Donnadieu C."/>
            <person name="Faraut T."/>
            <person name="Fievet G."/>
            <person name="Helmstetter N."/>
            <person name="King M."/>
            <person name="Knapp S.J."/>
            <person name="Lai Z."/>
            <person name="Le Paslier M.C."/>
            <person name="Lippi Y."/>
            <person name="Lorenzon L."/>
            <person name="Mandel J.R."/>
            <person name="Marage G."/>
            <person name="Marchand G."/>
            <person name="Marquand E."/>
            <person name="Bret-Mestries E."/>
            <person name="Morien E."/>
            <person name="Nambeesan S."/>
            <person name="Nguyen T."/>
            <person name="Pegot-Espagnet P."/>
            <person name="Pouilly N."/>
            <person name="Raftis F."/>
            <person name="Sallet E."/>
            <person name="Schiex T."/>
            <person name="Thomas J."/>
            <person name="Vandecasteele C."/>
            <person name="Vares D."/>
            <person name="Vear F."/>
            <person name="Vautrin S."/>
            <person name="Crespi M."/>
            <person name="Mangin B."/>
            <person name="Burke J.M."/>
            <person name="Salse J."/>
            <person name="Munos S."/>
            <person name="Vincourt P."/>
            <person name="Rieseberg L.H."/>
            <person name="Langlade N.B."/>
        </authorList>
    </citation>
    <scope>NUCLEOTIDE SEQUENCE</scope>
    <source>
        <tissue evidence="1">Leaves</tissue>
    </source>
</reference>
<evidence type="ECO:0000313" key="1">
    <source>
        <dbReference type="EMBL" id="KAF5803469.1"/>
    </source>
</evidence>
<dbReference type="EMBL" id="MNCJ02000321">
    <property type="protein sequence ID" value="KAF5803469.1"/>
    <property type="molecule type" value="Genomic_DNA"/>
</dbReference>
<reference evidence="1" key="2">
    <citation type="submission" date="2020-06" db="EMBL/GenBank/DDBJ databases">
        <title>Helianthus annuus Genome sequencing and assembly Release 2.</title>
        <authorList>
            <person name="Gouzy J."/>
            <person name="Langlade N."/>
            <person name="Munos S."/>
        </authorList>
    </citation>
    <scope>NUCLEOTIDE SEQUENCE</scope>
    <source>
        <tissue evidence="1">Leaves</tissue>
    </source>
</reference>
<gene>
    <name evidence="1" type="ORF">HanXRQr2_Chr06g0271661</name>
</gene>
<dbReference type="Proteomes" id="UP000215914">
    <property type="component" value="Unassembled WGS sequence"/>
</dbReference>
<sequence length="144" mass="17237">MSLEFNVLEEMYPKTPFDIQVESVECEGMLHFLANSWLEPSFLHWCQVAYWVLFIVSLKERSVWILDSTSVKAKKNKEDYPLSKAIESCFETGLTWTMVQCMQHDGFWECGYMVIWYIFQFVLWKRFLFPNGVNITLRLYYILT</sequence>
<keyword evidence="2" id="KW-1185">Reference proteome</keyword>
<dbReference type="InterPro" id="IPR038765">
    <property type="entry name" value="Papain-like_cys_pep_sf"/>
</dbReference>
<evidence type="ECO:0000313" key="2">
    <source>
        <dbReference type="Proteomes" id="UP000215914"/>
    </source>
</evidence>